<dbReference type="GO" id="GO:0005524">
    <property type="term" value="F:ATP binding"/>
    <property type="evidence" value="ECO:0007669"/>
    <property type="project" value="UniProtKB-KW"/>
</dbReference>
<keyword evidence="8" id="KW-0934">Plastid</keyword>
<keyword evidence="11" id="KW-1185">Reference proteome</keyword>
<geneLocation type="plastid" evidence="8"/>
<evidence type="ECO:0000256" key="2">
    <source>
        <dbReference type="ARBA" id="ARBA00010393"/>
    </source>
</evidence>
<dbReference type="PANTHER" id="PTHR30473">
    <property type="entry name" value="PROTEIN PHOH"/>
    <property type="match status" value="1"/>
</dbReference>
<evidence type="ECO:0000256" key="3">
    <source>
        <dbReference type="ARBA" id="ARBA00022490"/>
    </source>
</evidence>
<dbReference type="AlphaFoldDB" id="A0A1L5YAX5"/>
<dbReference type="PANTHER" id="PTHR30473:SF1">
    <property type="entry name" value="PHOH-LIKE PROTEIN"/>
    <property type="match status" value="1"/>
</dbReference>
<reference evidence="8" key="1">
    <citation type="journal article" date="2017" name="Protist">
        <title>Diversity of the Photosynthetic Paulinella Species, with the Description of Paulinella micropora sp. nov. and the Chromatophore Genome Sequence for strain KR01.</title>
        <authorList>
            <person name="Lhee D."/>
            <person name="Yang E.C."/>
            <person name="Kim J.I."/>
            <person name="Nakayama T."/>
            <person name="Zuccarello G."/>
            <person name="Andersen R.A."/>
            <person name="Yoon H.S."/>
        </authorList>
    </citation>
    <scope>NUCLEOTIDE SEQUENCE</scope>
    <source>
        <strain evidence="9">FK01</strain>
        <strain evidence="8">KR01</strain>
    </source>
</reference>
<protein>
    <recommendedName>
        <fullName evidence="6">PhoH-like protein</fullName>
    </recommendedName>
</protein>
<evidence type="ECO:0000256" key="1">
    <source>
        <dbReference type="ARBA" id="ARBA00004496"/>
    </source>
</evidence>
<dbReference type="Gene3D" id="3.40.50.300">
    <property type="entry name" value="P-loop containing nucleotide triphosphate hydrolases"/>
    <property type="match status" value="1"/>
</dbReference>
<dbReference type="InterPro" id="IPR051451">
    <property type="entry name" value="PhoH2-like"/>
</dbReference>
<keyword evidence="5" id="KW-0067">ATP-binding</keyword>
<comment type="subcellular location">
    <subcellularLocation>
        <location evidence="1">Cytoplasm</location>
    </subcellularLocation>
</comment>
<organism evidence="8">
    <name type="scientific">Paulinella micropora</name>
    <dbReference type="NCBI Taxonomy" id="1928728"/>
    <lineage>
        <taxon>Eukaryota</taxon>
        <taxon>Sar</taxon>
        <taxon>Rhizaria</taxon>
        <taxon>Cercozoa</taxon>
        <taxon>Imbricatea</taxon>
        <taxon>Silicofilosea</taxon>
        <taxon>Euglyphida</taxon>
        <taxon>Paulinellidae</taxon>
        <taxon>Paulinella</taxon>
    </lineage>
</organism>
<feature type="domain" description="PhoH-like protein" evidence="7">
    <location>
        <begin position="117"/>
        <end position="315"/>
    </location>
</feature>
<evidence type="ECO:0000313" key="9">
    <source>
        <dbReference type="EMBL" id="AQX44626.1"/>
    </source>
</evidence>
<dbReference type="InterPro" id="IPR003714">
    <property type="entry name" value="PhoH"/>
</dbReference>
<dbReference type="InterPro" id="IPR027417">
    <property type="entry name" value="P-loop_NTPase"/>
</dbReference>
<dbReference type="SUPFAM" id="SSF52540">
    <property type="entry name" value="P-loop containing nucleoside triphosphate hydrolases"/>
    <property type="match status" value="1"/>
</dbReference>
<keyword evidence="3" id="KW-0963">Cytoplasm</keyword>
<reference evidence="10 11" key="2">
    <citation type="submission" date="2019-06" db="EMBL/GenBank/DDBJ databases">
        <title>A hidden player of endosymbiotic evolution: DNA virus triggered massive gene transfer.</title>
        <authorList>
            <person name="Matsuo M."/>
            <person name="Katahata A."/>
            <person name="Tachikawa M."/>
            <person name="Minakuchi Y."/>
            <person name="Noguchi H."/>
            <person name="Toyoda A."/>
            <person name="Fujiyama A."/>
            <person name="Suzuki Y."/>
            <person name="Satoh S."/>
            <person name="Nakayama T."/>
            <person name="Kamikawa R."/>
            <person name="Nomura M."/>
            <person name="Inagaki Y."/>
            <person name="Ishida K."/>
            <person name="Obokata J."/>
        </authorList>
    </citation>
    <scope>NUCLEOTIDE SEQUENCE [LARGE SCALE GENOMIC DNA]</scope>
    <source>
        <strain evidence="10 11">MYN1</strain>
    </source>
</reference>
<evidence type="ECO:0000256" key="5">
    <source>
        <dbReference type="ARBA" id="ARBA00022840"/>
    </source>
</evidence>
<evidence type="ECO:0000313" key="8">
    <source>
        <dbReference type="EMBL" id="APP87859.1"/>
    </source>
</evidence>
<evidence type="ECO:0000259" key="7">
    <source>
        <dbReference type="Pfam" id="PF02562"/>
    </source>
</evidence>
<dbReference type="Pfam" id="PF02562">
    <property type="entry name" value="PhoH"/>
    <property type="match status" value="1"/>
</dbReference>
<proteinExistence type="inferred from homology"/>
<comment type="similarity">
    <text evidence="2">Belongs to the PhoH family.</text>
</comment>
<dbReference type="GO" id="GO:0005829">
    <property type="term" value="C:cytosol"/>
    <property type="evidence" value="ECO:0007669"/>
    <property type="project" value="TreeGrafter"/>
</dbReference>
<dbReference type="EMBL" id="KY124271">
    <property type="protein sequence ID" value="AQX44626.1"/>
    <property type="molecule type" value="Genomic_DNA"/>
</dbReference>
<name>A0A1L5YAX5_9EUKA</name>
<evidence type="ECO:0000313" key="11">
    <source>
        <dbReference type="Proteomes" id="UP000503178"/>
    </source>
</evidence>
<evidence type="ECO:0000256" key="4">
    <source>
        <dbReference type="ARBA" id="ARBA00022741"/>
    </source>
</evidence>
<dbReference type="EMBL" id="LC490351">
    <property type="protein sequence ID" value="BBL85833.1"/>
    <property type="molecule type" value="Genomic_DNA"/>
</dbReference>
<accession>A0A1L5YAX5</accession>
<evidence type="ECO:0000313" key="10">
    <source>
        <dbReference type="EMBL" id="BBL85833.1"/>
    </source>
</evidence>
<sequence>MTEVEPANNSEFTVDLPHQSAALSLTGPCEVIRHQLERLTGASLVLRGLQLIIKGKPDQLERTVALIELLRPLWEEGQPISSIDVQAALGSFGSGLRPDYENFGQKVLAKTQTGRLLKPQTVRQKVYLDAMEANELTLVLGPAGTGKTFLAIVLAVRMLSERKVERIILTRPIEEGYEYSDAHHKKTDPYLLPLYDCLLTLLGPDKTSMMMDKALIEVIPVGYMRGRTLNNTFIILDEAQNTTSTQMRMLVTRLGENSRMVAIGDLTQVELSDDTTSGLAEATEVLKGVERVHIAHLTNADVVRHPLVQKLVELYASYDQSCFPYQGDPP</sequence>
<evidence type="ECO:0000256" key="6">
    <source>
        <dbReference type="ARBA" id="ARBA00039970"/>
    </source>
</evidence>
<dbReference type="EMBL" id="KX897545">
    <property type="protein sequence ID" value="APP87859.1"/>
    <property type="molecule type" value="Genomic_DNA"/>
</dbReference>
<dbReference type="Proteomes" id="UP000503178">
    <property type="component" value="Chromatophore Pltd"/>
</dbReference>
<keyword evidence="4" id="KW-0547">Nucleotide-binding</keyword>
<gene>
    <name evidence="8" type="primary">phoH</name>
    <name evidence="10" type="synonym">MYN1_Chr_20</name>
    <name evidence="8" type="ORF">PCKR_054</name>
    <name evidence="9" type="ORF">PFK_054</name>
    <name evidence="10" type="ORF">PMYN1_Chma20</name>
</gene>